<dbReference type="PROSITE" id="PS50088">
    <property type="entry name" value="ANK_REPEAT"/>
    <property type="match status" value="1"/>
</dbReference>
<comment type="subcellular location">
    <subcellularLocation>
        <location evidence="1">Cell membrane</location>
        <topology evidence="1">Peripheral membrane protein</topology>
        <orientation evidence="1">Cytoplasmic side</orientation>
    </subcellularLocation>
</comment>
<evidence type="ECO:0000313" key="3">
    <source>
        <dbReference type="EMBL" id="MCI07884.1"/>
    </source>
</evidence>
<reference evidence="3 4" key="1">
    <citation type="journal article" date="2018" name="Front. Plant Sci.">
        <title>Red Clover (Trifolium pratense) and Zigzag Clover (T. medium) - A Picture of Genomic Similarities and Differences.</title>
        <authorList>
            <person name="Dluhosova J."/>
            <person name="Istvanek J."/>
            <person name="Nedelnik J."/>
            <person name="Repkova J."/>
        </authorList>
    </citation>
    <scope>NUCLEOTIDE SEQUENCE [LARGE SCALE GENOMIC DNA]</scope>
    <source>
        <strain evidence="4">cv. 10/8</strain>
        <tissue evidence="3">Leaf</tissue>
    </source>
</reference>
<dbReference type="InterPro" id="IPR039323">
    <property type="entry name" value="ANKRD_45/46/60"/>
</dbReference>
<dbReference type="AlphaFoldDB" id="A0A392P7X2"/>
<name>A0A392P7X2_9FABA</name>
<dbReference type="Gene3D" id="1.25.40.20">
    <property type="entry name" value="Ankyrin repeat-containing domain"/>
    <property type="match status" value="1"/>
</dbReference>
<evidence type="ECO:0000256" key="1">
    <source>
        <dbReference type="ARBA" id="ARBA00004413"/>
    </source>
</evidence>
<dbReference type="EMBL" id="LXQA010067034">
    <property type="protein sequence ID" value="MCI07884.1"/>
    <property type="molecule type" value="Genomic_DNA"/>
</dbReference>
<evidence type="ECO:0000313" key="4">
    <source>
        <dbReference type="Proteomes" id="UP000265520"/>
    </source>
</evidence>
<dbReference type="SMART" id="SM00248">
    <property type="entry name" value="ANK"/>
    <property type="match status" value="1"/>
</dbReference>
<dbReference type="PANTHER" id="PTHR22677">
    <property type="entry name" value="ANKYRIN REPEAT DOMAIN-CONTAINING PROTEIN 60"/>
    <property type="match status" value="1"/>
</dbReference>
<dbReference type="InterPro" id="IPR002110">
    <property type="entry name" value="Ankyrin_rpt"/>
</dbReference>
<keyword evidence="2" id="KW-0040">ANK repeat</keyword>
<dbReference type="InterPro" id="IPR036770">
    <property type="entry name" value="Ankyrin_rpt-contain_sf"/>
</dbReference>
<organism evidence="3 4">
    <name type="scientific">Trifolium medium</name>
    <dbReference type="NCBI Taxonomy" id="97028"/>
    <lineage>
        <taxon>Eukaryota</taxon>
        <taxon>Viridiplantae</taxon>
        <taxon>Streptophyta</taxon>
        <taxon>Embryophyta</taxon>
        <taxon>Tracheophyta</taxon>
        <taxon>Spermatophyta</taxon>
        <taxon>Magnoliopsida</taxon>
        <taxon>eudicotyledons</taxon>
        <taxon>Gunneridae</taxon>
        <taxon>Pentapetalae</taxon>
        <taxon>rosids</taxon>
        <taxon>fabids</taxon>
        <taxon>Fabales</taxon>
        <taxon>Fabaceae</taxon>
        <taxon>Papilionoideae</taxon>
        <taxon>50 kb inversion clade</taxon>
        <taxon>NPAAA clade</taxon>
        <taxon>Hologalegina</taxon>
        <taxon>IRL clade</taxon>
        <taxon>Trifolieae</taxon>
        <taxon>Trifolium</taxon>
    </lineage>
</organism>
<keyword evidence="4" id="KW-1185">Reference proteome</keyword>
<protein>
    <submittedName>
        <fullName evidence="3">Ankyrin repeat domain-containing protein 26-like</fullName>
    </submittedName>
</protein>
<dbReference type="GO" id="GO:0005886">
    <property type="term" value="C:plasma membrane"/>
    <property type="evidence" value="ECO:0007669"/>
    <property type="project" value="UniProtKB-SubCell"/>
</dbReference>
<sequence length="85" mass="9138">HIVASRGDLLKVIRLYEYGADPNIKDLDGNTVLHVAVVANKIDIVRCLLEHGANGDIKNTGGSTPIELATLPHQKDIQNLLSTNG</sequence>
<dbReference type="PANTHER" id="PTHR22677:SF4">
    <property type="entry name" value="USHER SYNDROME TYPE-1G PROTEIN-LIKE PROTEIN"/>
    <property type="match status" value="1"/>
</dbReference>
<feature type="non-terminal residue" evidence="3">
    <location>
        <position position="1"/>
    </location>
</feature>
<comment type="caution">
    <text evidence="3">The sequence shown here is derived from an EMBL/GenBank/DDBJ whole genome shotgun (WGS) entry which is preliminary data.</text>
</comment>
<dbReference type="PROSITE" id="PS50297">
    <property type="entry name" value="ANK_REP_REGION"/>
    <property type="match status" value="1"/>
</dbReference>
<proteinExistence type="predicted"/>
<dbReference type="SUPFAM" id="SSF48403">
    <property type="entry name" value="Ankyrin repeat"/>
    <property type="match status" value="1"/>
</dbReference>
<evidence type="ECO:0000256" key="2">
    <source>
        <dbReference type="PROSITE-ProRule" id="PRU00023"/>
    </source>
</evidence>
<dbReference type="Proteomes" id="UP000265520">
    <property type="component" value="Unassembled WGS sequence"/>
</dbReference>
<dbReference type="Pfam" id="PF12796">
    <property type="entry name" value="Ank_2"/>
    <property type="match status" value="1"/>
</dbReference>
<accession>A0A392P7X2</accession>
<feature type="repeat" description="ANK" evidence="2">
    <location>
        <begin position="28"/>
        <end position="60"/>
    </location>
</feature>